<proteinExistence type="predicted"/>
<dbReference type="Pfam" id="PF00702">
    <property type="entry name" value="Hydrolase"/>
    <property type="match status" value="1"/>
</dbReference>
<gene>
    <name evidence="4" type="ORF">GMARGA_LOCUS12393</name>
</gene>
<protein>
    <submittedName>
        <fullName evidence="4">19511_t:CDS:1</fullName>
    </submittedName>
</protein>
<evidence type="ECO:0000256" key="3">
    <source>
        <dbReference type="ARBA" id="ARBA00023167"/>
    </source>
</evidence>
<accession>A0ABN7UZF2</accession>
<comment type="caution">
    <text evidence="4">The sequence shown here is derived from an EMBL/GenBank/DDBJ whole genome shotgun (WGS) entry which is preliminary data.</text>
</comment>
<evidence type="ECO:0000256" key="2">
    <source>
        <dbReference type="ARBA" id="ARBA00022801"/>
    </source>
</evidence>
<feature type="non-terminal residue" evidence="4">
    <location>
        <position position="1"/>
    </location>
</feature>
<dbReference type="InterPro" id="IPR036412">
    <property type="entry name" value="HAD-like_sf"/>
</dbReference>
<dbReference type="InterPro" id="IPR006439">
    <property type="entry name" value="HAD-SF_hydro_IA"/>
</dbReference>
<keyword evidence="5" id="KW-1185">Reference proteome</keyword>
<organism evidence="4 5">
    <name type="scientific">Gigaspora margarita</name>
    <dbReference type="NCBI Taxonomy" id="4874"/>
    <lineage>
        <taxon>Eukaryota</taxon>
        <taxon>Fungi</taxon>
        <taxon>Fungi incertae sedis</taxon>
        <taxon>Mucoromycota</taxon>
        <taxon>Glomeromycotina</taxon>
        <taxon>Glomeromycetes</taxon>
        <taxon>Diversisporales</taxon>
        <taxon>Gigasporaceae</taxon>
        <taxon>Gigaspora</taxon>
    </lineage>
</organism>
<dbReference type="InterPro" id="IPR023943">
    <property type="entry name" value="Enolase-ppase_E1"/>
</dbReference>
<keyword evidence="3" id="KW-0486">Methionine biosynthesis</keyword>
<dbReference type="Gene3D" id="3.40.50.1000">
    <property type="entry name" value="HAD superfamily/HAD-like"/>
    <property type="match status" value="1"/>
</dbReference>
<dbReference type="InterPro" id="IPR023214">
    <property type="entry name" value="HAD_sf"/>
</dbReference>
<dbReference type="NCBIfam" id="TIGR01549">
    <property type="entry name" value="HAD-SF-IA-v1"/>
    <property type="match status" value="1"/>
</dbReference>
<dbReference type="EMBL" id="CAJVQB010007545">
    <property type="protein sequence ID" value="CAG8705233.1"/>
    <property type="molecule type" value="Genomic_DNA"/>
</dbReference>
<name>A0ABN7UZF2_GIGMA</name>
<evidence type="ECO:0000313" key="5">
    <source>
        <dbReference type="Proteomes" id="UP000789901"/>
    </source>
</evidence>
<keyword evidence="2" id="KW-0378">Hydrolase</keyword>
<dbReference type="PANTHER" id="PTHR20371:SF1">
    <property type="entry name" value="ENOLASE-PHOSPHATASE E1"/>
    <property type="match status" value="1"/>
</dbReference>
<dbReference type="SUPFAM" id="SSF56784">
    <property type="entry name" value="HAD-like"/>
    <property type="match status" value="1"/>
</dbReference>
<evidence type="ECO:0000313" key="4">
    <source>
        <dbReference type="EMBL" id="CAG8705233.1"/>
    </source>
</evidence>
<dbReference type="PANTHER" id="PTHR20371">
    <property type="entry name" value="ENOLASE-PHOSPHATASE E1"/>
    <property type="match status" value="1"/>
</dbReference>
<dbReference type="NCBIfam" id="TIGR01691">
    <property type="entry name" value="enolase-ppase"/>
    <property type="match status" value="1"/>
</dbReference>
<reference evidence="4 5" key="1">
    <citation type="submission" date="2021-06" db="EMBL/GenBank/DDBJ databases">
        <authorList>
            <person name="Kallberg Y."/>
            <person name="Tangrot J."/>
            <person name="Rosling A."/>
        </authorList>
    </citation>
    <scope>NUCLEOTIDE SEQUENCE [LARGE SCALE GENOMIC DNA]</scope>
    <source>
        <strain evidence="4 5">120-4 pot B 10/14</strain>
    </source>
</reference>
<evidence type="ECO:0000256" key="1">
    <source>
        <dbReference type="ARBA" id="ARBA00022605"/>
    </source>
</evidence>
<dbReference type="Gene3D" id="1.10.720.60">
    <property type="match status" value="1"/>
</dbReference>
<dbReference type="Proteomes" id="UP000789901">
    <property type="component" value="Unassembled WGS sequence"/>
</dbReference>
<keyword evidence="1" id="KW-0028">Amino-acid biosynthesis</keyword>
<sequence>AMKDVSEGLAGANLIPEETADNVDEVKKTIIQNIEWQMSFDRKIKALKSFQGYIWKSGFISGELETVVYNDVIEAMNKWKDFEIKIFIYSSGSVSAQKLLFGHSDKGNLLKYFSGYFDTTIGSKLEKDSYLNIAKHIGVEQKDIVFLSDNVKGFQTAIVDRPNNAPLSDDDRKNNVVFTNFLQIFTHQSYIEPLAGLTSNEAYQILRYIQKSNQNVVHVLTDLCGDNLLTDSEDLLHFIVYQCNIAEYLNLEEAYCDKTLTPNGNKCSYDINIAKDSIDSKITANNQNKELLLHVCSIQKVLDTEKYLMIANALVLSDIEDLDIRKCLEKFLLKLLKEFKVSFYQEKDYNKQPTYLKLLIDRHLRENFSNICSNNSTIMNPPKLDFNSSQNICYTDTIDGANIEEKKISKSSISSSSELLKNESDMDTLILLL</sequence>